<dbReference type="EMBL" id="ML996707">
    <property type="protein sequence ID" value="KAF2396414.1"/>
    <property type="molecule type" value="Genomic_DNA"/>
</dbReference>
<evidence type="ECO:0000256" key="1">
    <source>
        <dbReference type="SAM" id="MobiDB-lite"/>
    </source>
</evidence>
<dbReference type="Proteomes" id="UP000799640">
    <property type="component" value="Unassembled WGS sequence"/>
</dbReference>
<feature type="signal peptide" evidence="2">
    <location>
        <begin position="1"/>
        <end position="20"/>
    </location>
</feature>
<feature type="compositionally biased region" description="Low complexity" evidence="1">
    <location>
        <begin position="37"/>
        <end position="56"/>
    </location>
</feature>
<protein>
    <submittedName>
        <fullName evidence="3">Uncharacterized protein</fullName>
    </submittedName>
</protein>
<accession>A0A6G1HKI1</accession>
<feature type="region of interest" description="Disordered" evidence="1">
    <location>
        <begin position="20"/>
        <end position="61"/>
    </location>
</feature>
<evidence type="ECO:0000313" key="3">
    <source>
        <dbReference type="EMBL" id="KAF2396414.1"/>
    </source>
</evidence>
<dbReference type="AlphaFoldDB" id="A0A6G1HKI1"/>
<keyword evidence="2" id="KW-0732">Signal</keyword>
<keyword evidence="4" id="KW-1185">Reference proteome</keyword>
<evidence type="ECO:0000313" key="4">
    <source>
        <dbReference type="Proteomes" id="UP000799640"/>
    </source>
</evidence>
<feature type="chain" id="PRO_5026095005" evidence="2">
    <location>
        <begin position="21"/>
        <end position="127"/>
    </location>
</feature>
<name>A0A6G1HKI1_9PEZI</name>
<sequence length="127" mass="14074">MRAAILLFASLAAALPLAAPEPEADPAPTPEPQIWSTSFRNPPRTTNPPTRTFTPSWTPDDTEYAYPTYTSTVIITASTHFKHNEGPTNQHAAQQQHTPDQHAPPAQEHASPFTEKYDPRPAQKQQH</sequence>
<evidence type="ECO:0000256" key="2">
    <source>
        <dbReference type="SAM" id="SignalP"/>
    </source>
</evidence>
<feature type="region of interest" description="Disordered" evidence="1">
    <location>
        <begin position="77"/>
        <end position="127"/>
    </location>
</feature>
<proteinExistence type="predicted"/>
<organism evidence="3 4">
    <name type="scientific">Trichodelitschia bisporula</name>
    <dbReference type="NCBI Taxonomy" id="703511"/>
    <lineage>
        <taxon>Eukaryota</taxon>
        <taxon>Fungi</taxon>
        <taxon>Dikarya</taxon>
        <taxon>Ascomycota</taxon>
        <taxon>Pezizomycotina</taxon>
        <taxon>Dothideomycetes</taxon>
        <taxon>Dothideomycetes incertae sedis</taxon>
        <taxon>Phaeotrichales</taxon>
        <taxon>Phaeotrichaceae</taxon>
        <taxon>Trichodelitschia</taxon>
    </lineage>
</organism>
<gene>
    <name evidence="3" type="ORF">EJ06DRAFT_551757</name>
</gene>
<feature type="compositionally biased region" description="Polar residues" evidence="1">
    <location>
        <begin position="86"/>
        <end position="98"/>
    </location>
</feature>
<reference evidence="3" key="1">
    <citation type="journal article" date="2020" name="Stud. Mycol.">
        <title>101 Dothideomycetes genomes: a test case for predicting lifestyles and emergence of pathogens.</title>
        <authorList>
            <person name="Haridas S."/>
            <person name="Albert R."/>
            <person name="Binder M."/>
            <person name="Bloem J."/>
            <person name="Labutti K."/>
            <person name="Salamov A."/>
            <person name="Andreopoulos B."/>
            <person name="Baker S."/>
            <person name="Barry K."/>
            <person name="Bills G."/>
            <person name="Bluhm B."/>
            <person name="Cannon C."/>
            <person name="Castanera R."/>
            <person name="Culley D."/>
            <person name="Daum C."/>
            <person name="Ezra D."/>
            <person name="Gonzalez J."/>
            <person name="Henrissat B."/>
            <person name="Kuo A."/>
            <person name="Liang C."/>
            <person name="Lipzen A."/>
            <person name="Lutzoni F."/>
            <person name="Magnuson J."/>
            <person name="Mondo S."/>
            <person name="Nolan M."/>
            <person name="Ohm R."/>
            <person name="Pangilinan J."/>
            <person name="Park H.-J."/>
            <person name="Ramirez L."/>
            <person name="Alfaro M."/>
            <person name="Sun H."/>
            <person name="Tritt A."/>
            <person name="Yoshinaga Y."/>
            <person name="Zwiers L.-H."/>
            <person name="Turgeon B."/>
            <person name="Goodwin S."/>
            <person name="Spatafora J."/>
            <person name="Crous P."/>
            <person name="Grigoriev I."/>
        </authorList>
    </citation>
    <scope>NUCLEOTIDE SEQUENCE</scope>
    <source>
        <strain evidence="3">CBS 262.69</strain>
    </source>
</reference>